<sequence length="107" mass="12821">LCDFKQIKENYDFIFSNPPYIQNSYPIDLWVQNEPKEALFGGEKGYEILEEIITFSFERKVKFLACEFGYDQKVILKQILYQKNFQAEFFQDEQGYDRAFVAQFAKK</sequence>
<dbReference type="AlphaFoldDB" id="A0A5T1AEY7"/>
<dbReference type="GO" id="GO:0003676">
    <property type="term" value="F:nucleic acid binding"/>
    <property type="evidence" value="ECO:0007669"/>
    <property type="project" value="InterPro"/>
</dbReference>
<comment type="caution">
    <text evidence="1">The sequence shown here is derived from an EMBL/GenBank/DDBJ whole genome shotgun (WGS) entry which is preliminary data.</text>
</comment>
<dbReference type="EMBL" id="AACIFC010000060">
    <property type="protein sequence ID" value="EAK6719991.1"/>
    <property type="molecule type" value="Genomic_DNA"/>
</dbReference>
<dbReference type="PROSITE" id="PS00092">
    <property type="entry name" value="N6_MTASE"/>
    <property type="match status" value="1"/>
</dbReference>
<accession>A0A5T1AEY7</accession>
<feature type="non-terminal residue" evidence="1">
    <location>
        <position position="1"/>
    </location>
</feature>
<name>A0A5T1AEY7_CAMCO</name>
<proteinExistence type="predicted"/>
<reference evidence="1" key="1">
    <citation type="submission" date="2018-05" db="EMBL/GenBank/DDBJ databases">
        <authorList>
            <consortium name="GenomeTrakr network: Whole genome sequencing for foodborne pathogen traceback"/>
        </authorList>
    </citation>
    <scope>NUCLEOTIDE SEQUENCE</scope>
    <source>
        <strain evidence="1">NC_C3488</strain>
    </source>
</reference>
<dbReference type="InterPro" id="IPR002052">
    <property type="entry name" value="DNA_methylase_N6_adenine_CS"/>
</dbReference>
<evidence type="ECO:0000313" key="1">
    <source>
        <dbReference type="EMBL" id="EAK6719991.1"/>
    </source>
</evidence>
<dbReference type="GO" id="GO:0008168">
    <property type="term" value="F:methyltransferase activity"/>
    <property type="evidence" value="ECO:0007669"/>
    <property type="project" value="UniProtKB-KW"/>
</dbReference>
<dbReference type="GO" id="GO:0032259">
    <property type="term" value="P:methylation"/>
    <property type="evidence" value="ECO:0007669"/>
    <property type="project" value="UniProtKB-KW"/>
</dbReference>
<keyword evidence="1" id="KW-0808">Transferase</keyword>
<dbReference type="SUPFAM" id="SSF53335">
    <property type="entry name" value="S-adenosyl-L-methionine-dependent methyltransferases"/>
    <property type="match status" value="1"/>
</dbReference>
<organism evidence="1">
    <name type="scientific">Campylobacter coli</name>
    <dbReference type="NCBI Taxonomy" id="195"/>
    <lineage>
        <taxon>Bacteria</taxon>
        <taxon>Pseudomonadati</taxon>
        <taxon>Campylobacterota</taxon>
        <taxon>Epsilonproteobacteria</taxon>
        <taxon>Campylobacterales</taxon>
        <taxon>Campylobacteraceae</taxon>
        <taxon>Campylobacter</taxon>
    </lineage>
</organism>
<gene>
    <name evidence="1" type="ORF">CRL21_07295</name>
</gene>
<keyword evidence="1" id="KW-0489">Methyltransferase</keyword>
<dbReference type="Gene3D" id="3.40.50.150">
    <property type="entry name" value="Vaccinia Virus protein VP39"/>
    <property type="match status" value="1"/>
</dbReference>
<dbReference type="InterPro" id="IPR029063">
    <property type="entry name" value="SAM-dependent_MTases_sf"/>
</dbReference>
<protein>
    <submittedName>
        <fullName evidence="1">Peptide chain release factor N(5)-glutamine methyltransferase</fullName>
    </submittedName>
</protein>